<proteinExistence type="predicted"/>
<feature type="compositionally biased region" description="Basic and acidic residues" evidence="1">
    <location>
        <begin position="217"/>
        <end position="227"/>
    </location>
</feature>
<feature type="compositionally biased region" description="Basic and acidic residues" evidence="1">
    <location>
        <begin position="281"/>
        <end position="294"/>
    </location>
</feature>
<sequence>MADPRVTASEIQACLKKYLESVNSKDIWSSVVPPVGGPRTWHWKTRPCARWMAKTAGLMFELLEVARNGKIHSRKLCFALDALLESGDVKNTSGSEKVQKMVDALALLDDCEEEDDHPCLEDSVQIYIEEQDKDEEQSLVPKATEAEMDQDFFRSAQLLDMDANEPEPDVWKKGKDQEILMLAVRHKPSASLPRNSKSKARAPATALQTSESEGESSEAREMVENKTKKQNKKKQEKNNKKHSKKKQEEKQTKQSKKKQEKKKKKPTKDTKKKNKKKKKQDKKDEIEEKKDHKEKKAQVFYEVLVPKAATPKAAPWEAEWYKYSYHGAKHLKTRKGHRKFFMKKARKFLKDKGLA</sequence>
<evidence type="ECO:0000256" key="1">
    <source>
        <dbReference type="SAM" id="MobiDB-lite"/>
    </source>
</evidence>
<keyword evidence="3" id="KW-1185">Reference proteome</keyword>
<evidence type="ECO:0000313" key="3">
    <source>
        <dbReference type="Proteomes" id="UP000601435"/>
    </source>
</evidence>
<feature type="region of interest" description="Disordered" evidence="1">
    <location>
        <begin position="186"/>
        <end position="294"/>
    </location>
</feature>
<feature type="compositionally biased region" description="Basic residues" evidence="1">
    <location>
        <begin position="228"/>
        <end position="245"/>
    </location>
</feature>
<evidence type="ECO:0000313" key="2">
    <source>
        <dbReference type="EMBL" id="CAE7861399.1"/>
    </source>
</evidence>
<gene>
    <name evidence="2" type="ORF">SNEC2469_LOCUS27291</name>
</gene>
<name>A0A813AAI0_9DINO</name>
<organism evidence="2 3">
    <name type="scientific">Symbiodinium necroappetens</name>
    <dbReference type="NCBI Taxonomy" id="1628268"/>
    <lineage>
        <taxon>Eukaryota</taxon>
        <taxon>Sar</taxon>
        <taxon>Alveolata</taxon>
        <taxon>Dinophyceae</taxon>
        <taxon>Suessiales</taxon>
        <taxon>Symbiodiniaceae</taxon>
        <taxon>Symbiodinium</taxon>
    </lineage>
</organism>
<protein>
    <submittedName>
        <fullName evidence="2">Uncharacterized protein</fullName>
    </submittedName>
</protein>
<dbReference type="OrthoDB" id="448615at2759"/>
<dbReference type="AlphaFoldDB" id="A0A813AAI0"/>
<accession>A0A813AAI0</accession>
<feature type="compositionally biased region" description="Basic residues" evidence="1">
    <location>
        <begin position="253"/>
        <end position="280"/>
    </location>
</feature>
<dbReference type="Proteomes" id="UP000601435">
    <property type="component" value="Unassembled WGS sequence"/>
</dbReference>
<comment type="caution">
    <text evidence="2">The sequence shown here is derived from an EMBL/GenBank/DDBJ whole genome shotgun (WGS) entry which is preliminary data.</text>
</comment>
<dbReference type="EMBL" id="CAJNJA010057227">
    <property type="protein sequence ID" value="CAE7861399.1"/>
    <property type="molecule type" value="Genomic_DNA"/>
</dbReference>
<reference evidence="2" key="1">
    <citation type="submission" date="2021-02" db="EMBL/GenBank/DDBJ databases">
        <authorList>
            <person name="Dougan E. K."/>
            <person name="Rhodes N."/>
            <person name="Thang M."/>
            <person name="Chan C."/>
        </authorList>
    </citation>
    <scope>NUCLEOTIDE SEQUENCE</scope>
</reference>